<evidence type="ECO:0000313" key="4">
    <source>
        <dbReference type="Proteomes" id="UP001314635"/>
    </source>
</evidence>
<dbReference type="RefSeq" id="WP_148221423.1">
    <property type="nucleotide sequence ID" value="NZ_JABFDP010000002.1"/>
</dbReference>
<dbReference type="EMBL" id="JAFCLK010000055">
    <property type="protein sequence ID" value="MBR1141078.1"/>
    <property type="molecule type" value="Genomic_DNA"/>
</dbReference>
<organism evidence="3 4">
    <name type="scientific">Bradyrhizobium denitrificans</name>
    <dbReference type="NCBI Taxonomy" id="2734912"/>
    <lineage>
        <taxon>Bacteria</taxon>
        <taxon>Pseudomonadati</taxon>
        <taxon>Pseudomonadota</taxon>
        <taxon>Alphaproteobacteria</taxon>
        <taxon>Hyphomicrobiales</taxon>
        <taxon>Nitrobacteraceae</taxon>
        <taxon>Bradyrhizobium</taxon>
    </lineage>
</organism>
<evidence type="ECO:0000256" key="1">
    <source>
        <dbReference type="SAM" id="MobiDB-lite"/>
    </source>
</evidence>
<keyword evidence="4" id="KW-1185">Reference proteome</keyword>
<protein>
    <submittedName>
        <fullName evidence="3">Uncharacterized protein</fullName>
    </submittedName>
</protein>
<keyword evidence="2" id="KW-1133">Transmembrane helix</keyword>
<keyword evidence="2" id="KW-0472">Membrane</keyword>
<sequence>MSLLTSHHQQLHRAAWSKPQARANDRARALLGQFARFALVLTGACGLLTLMVILKTTAYLSHHPM</sequence>
<evidence type="ECO:0000313" key="3">
    <source>
        <dbReference type="EMBL" id="MBR1141078.1"/>
    </source>
</evidence>
<comment type="caution">
    <text evidence="3">The sequence shown here is derived from an EMBL/GenBank/DDBJ whole genome shotgun (WGS) entry which is preliminary data.</text>
</comment>
<feature type="transmembrane region" description="Helical" evidence="2">
    <location>
        <begin position="34"/>
        <end position="54"/>
    </location>
</feature>
<proteinExistence type="predicted"/>
<accession>A0ABS5GIA1</accession>
<feature type="region of interest" description="Disordered" evidence="1">
    <location>
        <begin position="1"/>
        <end position="20"/>
    </location>
</feature>
<dbReference type="Proteomes" id="UP001314635">
    <property type="component" value="Unassembled WGS sequence"/>
</dbReference>
<reference evidence="4" key="1">
    <citation type="journal article" date="2021" name="ISME J.">
        <title>Evolutionary origin and ecological implication of a unique nif island in free-living Bradyrhizobium lineages.</title>
        <authorList>
            <person name="Tao J."/>
        </authorList>
    </citation>
    <scope>NUCLEOTIDE SEQUENCE [LARGE SCALE GENOMIC DNA]</scope>
    <source>
        <strain evidence="4">SZCCT0094</strain>
    </source>
</reference>
<gene>
    <name evidence="3" type="ORF">JQ619_35570</name>
</gene>
<evidence type="ECO:0000256" key="2">
    <source>
        <dbReference type="SAM" id="Phobius"/>
    </source>
</evidence>
<name>A0ABS5GIA1_9BRAD</name>
<keyword evidence="2" id="KW-0812">Transmembrane</keyword>